<comment type="caution">
    <text evidence="2">The sequence shown here is derived from an EMBL/GenBank/DDBJ whole genome shotgun (WGS) entry which is preliminary data.</text>
</comment>
<dbReference type="RefSeq" id="WP_269360209.1">
    <property type="nucleotide sequence ID" value="NZ_JAPWHE010000014.1"/>
</dbReference>
<reference evidence="2" key="1">
    <citation type="submission" date="2022-12" db="EMBL/GenBank/DDBJ databases">
        <title>Bacterial isolates from different developmental stages of Nematostella vectensis.</title>
        <authorList>
            <person name="Fraune S."/>
        </authorList>
    </citation>
    <scope>NUCLEOTIDE SEQUENCE</scope>
    <source>
        <strain evidence="2">G21619-S1</strain>
    </source>
</reference>
<dbReference type="EMBL" id="JAPWHE010000014">
    <property type="protein sequence ID" value="MCZ4331080.1"/>
    <property type="molecule type" value="Genomic_DNA"/>
</dbReference>
<evidence type="ECO:0000256" key="1">
    <source>
        <dbReference type="SAM" id="MobiDB-lite"/>
    </source>
</evidence>
<keyword evidence="3" id="KW-1185">Reference proteome</keyword>
<dbReference type="Proteomes" id="UP001068379">
    <property type="component" value="Unassembled WGS sequence"/>
</dbReference>
<dbReference type="InterPro" id="IPR010781">
    <property type="entry name" value="DUF1376"/>
</dbReference>
<gene>
    <name evidence="2" type="ORF">O4H32_14110</name>
</gene>
<proteinExistence type="predicted"/>
<dbReference type="Pfam" id="PF07120">
    <property type="entry name" value="DUF1376"/>
    <property type="match status" value="1"/>
</dbReference>
<name>A0ABT4M9D4_9BURK</name>
<sequence>MNYYEHHLGDYAKDTGHLSMMEHGAYRILLDRYYSTERGIQADQAHRLARARSDEECRAVDVVLEEFFELVDGVWLHRRVEREIVSANKRISAAQENGKKGGRPPKKPNSSDSVTQQKPTGLSPGSDSETQPKAHQSPDTNLQSPGEKREDAPAAQPPAPKAARATRLPTDWRLPDTWMSWALLEQPSWTPDDALRVADSFRDYWAAKGGADARKVDWEATWRNWVRREKSSGLSRTHQAPSRQDRYAADAAIIRDLARGKTEIDMGTIDATR</sequence>
<feature type="compositionally biased region" description="Polar residues" evidence="1">
    <location>
        <begin position="110"/>
        <end position="144"/>
    </location>
</feature>
<evidence type="ECO:0000313" key="3">
    <source>
        <dbReference type="Proteomes" id="UP001068379"/>
    </source>
</evidence>
<accession>A0ABT4M9D4</accession>
<feature type="region of interest" description="Disordered" evidence="1">
    <location>
        <begin position="93"/>
        <end position="169"/>
    </location>
</feature>
<evidence type="ECO:0000313" key="2">
    <source>
        <dbReference type="EMBL" id="MCZ4331080.1"/>
    </source>
</evidence>
<organism evidence="2 3">
    <name type="scientific">Castellaniella denitrificans</name>
    <dbReference type="NCBI Taxonomy" id="56119"/>
    <lineage>
        <taxon>Bacteria</taxon>
        <taxon>Pseudomonadati</taxon>
        <taxon>Pseudomonadota</taxon>
        <taxon>Betaproteobacteria</taxon>
        <taxon>Burkholderiales</taxon>
        <taxon>Alcaligenaceae</taxon>
        <taxon>Castellaniella</taxon>
    </lineage>
</organism>
<protein>
    <submittedName>
        <fullName evidence="2">YdaU family protein</fullName>
    </submittedName>
</protein>